<dbReference type="InterPro" id="IPR009080">
    <property type="entry name" value="tRNAsynth_Ia_anticodon-bd"/>
</dbReference>
<protein>
    <recommendedName>
        <fullName evidence="1">DALR anticodon binding domain-containing protein</fullName>
    </recommendedName>
</protein>
<dbReference type="SUPFAM" id="SSF47323">
    <property type="entry name" value="Anticodon-binding domain of a subclass of class I aminoacyl-tRNA synthetases"/>
    <property type="match status" value="1"/>
</dbReference>
<dbReference type="PANTHER" id="PTHR16043:SF1">
    <property type="entry name" value="DALR ANTICODON-BINDING DOMAIN-CONTAINING PROTEIN 3"/>
    <property type="match status" value="1"/>
</dbReference>
<dbReference type="InterPro" id="IPR008909">
    <property type="entry name" value="DALR_anticod-bd"/>
</dbReference>
<name>A0ABN9DYF1_9NEOB</name>
<evidence type="ECO:0000313" key="2">
    <source>
        <dbReference type="EMBL" id="CAI9576382.1"/>
    </source>
</evidence>
<accession>A0ABN9DYF1</accession>
<dbReference type="Proteomes" id="UP001162483">
    <property type="component" value="Unassembled WGS sequence"/>
</dbReference>
<sequence length="569" mass="63165">METEDGGEPGPLWVSETLRVLAAALRECGAPFTVWFKESNQKNLRSRDFLVPRGALRNSFPEGEVPADLIQKLMTLKVPGTLPIKKCQQTEAGLVIQLDRLDTFHRILRDFTPYMRPVPPSSDAVQTALILNCAPLHACTSLDTFKLSHLRAVLVADHMAEVLTLRGEQVHLIPPIRNKDIGDFLKQLGITWPSVKSLDVDQTISRYKYCLKEELGSSSSSVSGDCHPPADASSVSALFSVHLKSSSQEHGLCLEGYDPNIDHFLVSEDDLNHVAWLENSVKESMGAGPCAVLHIVSREEEFHQQKLDLLWRLLEPGAAAVTQKHLICGPVIVLSPQSPVSCSQYFHLRKAQMHKASVMKYGDCVQGDSWDEIINSLTSAAIKFELMATPHRTQVNLNLEEANITTKGTKSGAFVMYNCARLSTLFDSYNNAVSQGTESRGLHTDRKVRGLYPEFPPAAEFNYSSLSEEGEWLLLFNYILMFPEVLSEAAQISLTSPGIRVTASTEAICKFLVNLSMDFSCYYNRVHILGEPLPHLFGLMFARLQLMNGIRSLLHSALSTLHLQPPAQI</sequence>
<evidence type="ECO:0000313" key="3">
    <source>
        <dbReference type="Proteomes" id="UP001162483"/>
    </source>
</evidence>
<dbReference type="InterPro" id="IPR037380">
    <property type="entry name" value="DALRD3"/>
</dbReference>
<evidence type="ECO:0000259" key="1">
    <source>
        <dbReference type="SMART" id="SM00836"/>
    </source>
</evidence>
<comment type="caution">
    <text evidence="2">The sequence shown here is derived from an EMBL/GenBank/DDBJ whole genome shotgun (WGS) entry which is preliminary data.</text>
</comment>
<feature type="domain" description="DALR anticodon binding" evidence="1">
    <location>
        <begin position="415"/>
        <end position="569"/>
    </location>
</feature>
<dbReference type="Gene3D" id="1.10.730.10">
    <property type="entry name" value="Isoleucyl-tRNA Synthetase, Domain 1"/>
    <property type="match status" value="1"/>
</dbReference>
<keyword evidence="3" id="KW-1185">Reference proteome</keyword>
<dbReference type="Pfam" id="PF05746">
    <property type="entry name" value="DALR_1"/>
    <property type="match status" value="1"/>
</dbReference>
<organism evidence="2 3">
    <name type="scientific">Staurois parvus</name>
    <dbReference type="NCBI Taxonomy" id="386267"/>
    <lineage>
        <taxon>Eukaryota</taxon>
        <taxon>Metazoa</taxon>
        <taxon>Chordata</taxon>
        <taxon>Craniata</taxon>
        <taxon>Vertebrata</taxon>
        <taxon>Euteleostomi</taxon>
        <taxon>Amphibia</taxon>
        <taxon>Batrachia</taxon>
        <taxon>Anura</taxon>
        <taxon>Neobatrachia</taxon>
        <taxon>Ranoidea</taxon>
        <taxon>Ranidae</taxon>
        <taxon>Staurois</taxon>
    </lineage>
</organism>
<proteinExistence type="predicted"/>
<dbReference type="PANTHER" id="PTHR16043">
    <property type="entry name" value="DALRD3 PROTEIN"/>
    <property type="match status" value="1"/>
</dbReference>
<reference evidence="2" key="1">
    <citation type="submission" date="2023-05" db="EMBL/GenBank/DDBJ databases">
        <authorList>
            <person name="Stuckert A."/>
        </authorList>
    </citation>
    <scope>NUCLEOTIDE SEQUENCE</scope>
</reference>
<gene>
    <name evidence="2" type="ORF">SPARVUS_LOCUS8435328</name>
</gene>
<dbReference type="EMBL" id="CATNWA010014826">
    <property type="protein sequence ID" value="CAI9576382.1"/>
    <property type="molecule type" value="Genomic_DNA"/>
</dbReference>
<dbReference type="SMART" id="SM00836">
    <property type="entry name" value="DALR_1"/>
    <property type="match status" value="1"/>
</dbReference>